<comment type="subcellular location">
    <subcellularLocation>
        <location evidence="1">Cell envelope</location>
    </subcellularLocation>
</comment>
<dbReference type="Pfam" id="PF01297">
    <property type="entry name" value="ZnuA"/>
    <property type="match status" value="1"/>
</dbReference>
<evidence type="ECO:0000256" key="5">
    <source>
        <dbReference type="RuleBase" id="RU003512"/>
    </source>
</evidence>
<dbReference type="PANTHER" id="PTHR42953:SF1">
    <property type="entry name" value="METAL-BINDING PROTEIN HI_0362-RELATED"/>
    <property type="match status" value="1"/>
</dbReference>
<accession>E1IF17</accession>
<feature type="chain" id="PRO_5003146969" evidence="7">
    <location>
        <begin position="30"/>
        <end position="349"/>
    </location>
</feature>
<dbReference type="GO" id="GO:0030001">
    <property type="term" value="P:metal ion transport"/>
    <property type="evidence" value="ECO:0007669"/>
    <property type="project" value="InterPro"/>
</dbReference>
<organism evidence="8 9">
    <name type="scientific">Oscillochloris trichoides DG-6</name>
    <dbReference type="NCBI Taxonomy" id="765420"/>
    <lineage>
        <taxon>Bacteria</taxon>
        <taxon>Bacillati</taxon>
        <taxon>Chloroflexota</taxon>
        <taxon>Chloroflexia</taxon>
        <taxon>Chloroflexales</taxon>
        <taxon>Chloroflexineae</taxon>
        <taxon>Oscillochloridaceae</taxon>
        <taxon>Oscillochloris</taxon>
    </lineage>
</organism>
<evidence type="ECO:0000256" key="4">
    <source>
        <dbReference type="ARBA" id="ARBA00022729"/>
    </source>
</evidence>
<dbReference type="GO" id="GO:0046872">
    <property type="term" value="F:metal ion binding"/>
    <property type="evidence" value="ECO:0007669"/>
    <property type="project" value="UniProtKB-KW"/>
</dbReference>
<dbReference type="eggNOG" id="COG0803">
    <property type="taxonomic scope" value="Bacteria"/>
</dbReference>
<feature type="region of interest" description="Disordered" evidence="6">
    <location>
        <begin position="148"/>
        <end position="171"/>
    </location>
</feature>
<evidence type="ECO:0000256" key="1">
    <source>
        <dbReference type="ARBA" id="ARBA00004196"/>
    </source>
</evidence>
<dbReference type="OrthoDB" id="9810636at2"/>
<dbReference type="GO" id="GO:0007155">
    <property type="term" value="P:cell adhesion"/>
    <property type="evidence" value="ECO:0007669"/>
    <property type="project" value="InterPro"/>
</dbReference>
<dbReference type="PRINTS" id="PR00690">
    <property type="entry name" value="ADHESNFAMILY"/>
</dbReference>
<evidence type="ECO:0000256" key="2">
    <source>
        <dbReference type="ARBA" id="ARBA00022448"/>
    </source>
</evidence>
<dbReference type="SUPFAM" id="SSF53807">
    <property type="entry name" value="Helical backbone' metal receptor"/>
    <property type="match status" value="1"/>
</dbReference>
<keyword evidence="4 7" id="KW-0732">Signal</keyword>
<dbReference type="PROSITE" id="PS51257">
    <property type="entry name" value="PROKAR_LIPOPROTEIN"/>
    <property type="match status" value="1"/>
</dbReference>
<proteinExistence type="inferred from homology"/>
<dbReference type="InterPro" id="IPR006129">
    <property type="entry name" value="AdhesinB"/>
</dbReference>
<protein>
    <submittedName>
        <fullName evidence="8">ABC transporter periplasmic binding protein</fullName>
    </submittedName>
</protein>
<dbReference type="PANTHER" id="PTHR42953">
    <property type="entry name" value="HIGH-AFFINITY ZINC UPTAKE SYSTEM PROTEIN ZNUA-RELATED"/>
    <property type="match status" value="1"/>
</dbReference>
<name>E1IF17_9CHLR</name>
<comment type="similarity">
    <text evidence="5">Belongs to the bacterial solute-binding protein 9 family.</text>
</comment>
<dbReference type="InterPro" id="IPR006127">
    <property type="entry name" value="ZnuA-like"/>
</dbReference>
<dbReference type="HOGENOM" id="CLU_016838_1_1_0"/>
<dbReference type="EMBL" id="ADVR01000079">
    <property type="protein sequence ID" value="EFO80221.1"/>
    <property type="molecule type" value="Genomic_DNA"/>
</dbReference>
<evidence type="ECO:0000256" key="7">
    <source>
        <dbReference type="SAM" id="SignalP"/>
    </source>
</evidence>
<gene>
    <name evidence="8" type="ORF">OSCT_1918</name>
</gene>
<comment type="caution">
    <text evidence="8">The sequence shown here is derived from an EMBL/GenBank/DDBJ whole genome shotgun (WGS) entry which is preliminary data.</text>
</comment>
<dbReference type="InterPro" id="IPR006128">
    <property type="entry name" value="Lipoprotein_PsaA-like"/>
</dbReference>
<reference evidence="8 9" key="1">
    <citation type="journal article" date="2011" name="J. Bacteriol.">
        <title>Draft genome sequence of the anoxygenic filamentous phototrophic bacterium Oscillochloris trichoides subsp. DG-6.</title>
        <authorList>
            <person name="Kuznetsov B.B."/>
            <person name="Ivanovsky R.N."/>
            <person name="Keppen O.I."/>
            <person name="Sukhacheva M.V."/>
            <person name="Bumazhkin B.K."/>
            <person name="Patutina E.O."/>
            <person name="Beletsky A.V."/>
            <person name="Mardanov A.V."/>
            <person name="Baslerov R.V."/>
            <person name="Panteleeva A.N."/>
            <person name="Kolganova T.V."/>
            <person name="Ravin N.V."/>
            <person name="Skryabin K.G."/>
        </authorList>
    </citation>
    <scope>NUCLEOTIDE SEQUENCE [LARGE SCALE GENOMIC DNA]</scope>
    <source>
        <strain evidence="8 9">DG-6</strain>
    </source>
</reference>
<evidence type="ECO:0000256" key="3">
    <source>
        <dbReference type="ARBA" id="ARBA00022723"/>
    </source>
</evidence>
<dbReference type="AlphaFoldDB" id="E1IF17"/>
<sequence length="349" mass="36224">MRHPFARSFSVLALLSLLGLLVACGNTPAAQTTPSATTLPATAESAAATTVPTTDSSAAAAPIKVVATFSILGEFVQHVGGEHIALTTLVGPGGDAHTYEPTPRDSAALAEAALVIENGLLFESWIDDLYTASGSRATRVAVSAQITPLPTPEGSAHTEAEDTHAEDAEDHGEYDPHVWHDVGNAQLMVAAIRDALVAADPANAAVYSANAESYIAQLKELDSFIQIEVAKLPADQRKLITTHDTLGYLAHAYGFEVIGTALGVTTESSDPSAGEIAQLVNAIRSAGVRAIFAENVANPSLMQSIADEAGVTLAPTLYTDALGTSDSPGASYIEMMRYNVTTIVQSLAS</sequence>
<feature type="signal peptide" evidence="7">
    <location>
        <begin position="1"/>
        <end position="29"/>
    </location>
</feature>
<feature type="compositionally biased region" description="Basic and acidic residues" evidence="6">
    <location>
        <begin position="156"/>
        <end position="171"/>
    </location>
</feature>
<evidence type="ECO:0000256" key="6">
    <source>
        <dbReference type="SAM" id="MobiDB-lite"/>
    </source>
</evidence>
<keyword evidence="9" id="KW-1185">Reference proteome</keyword>
<keyword evidence="3" id="KW-0479">Metal-binding</keyword>
<dbReference type="Proteomes" id="UP000054010">
    <property type="component" value="Unassembled WGS sequence"/>
</dbReference>
<dbReference type="Gene3D" id="3.40.50.1980">
    <property type="entry name" value="Nitrogenase molybdenum iron protein domain"/>
    <property type="match status" value="2"/>
</dbReference>
<keyword evidence="2 5" id="KW-0813">Transport</keyword>
<evidence type="ECO:0000313" key="9">
    <source>
        <dbReference type="Proteomes" id="UP000054010"/>
    </source>
</evidence>
<evidence type="ECO:0000313" key="8">
    <source>
        <dbReference type="EMBL" id="EFO80221.1"/>
    </source>
</evidence>
<dbReference type="STRING" id="765420.OSCT_1918"/>
<dbReference type="GO" id="GO:0030313">
    <property type="term" value="C:cell envelope"/>
    <property type="evidence" value="ECO:0007669"/>
    <property type="project" value="UniProtKB-SubCell"/>
</dbReference>
<dbReference type="InterPro" id="IPR050492">
    <property type="entry name" value="Bact_metal-bind_prot9"/>
</dbReference>
<dbReference type="PRINTS" id="PR00691">
    <property type="entry name" value="ADHESINB"/>
</dbReference>